<sequence length="60" mass="6937">VLKSSGRITDLLPDQLFFNIVLKFLIFSIQTSSLLLNGVLQHHLVLIQVRLELKFRHRPA</sequence>
<keyword evidence="1" id="KW-0472">Membrane</keyword>
<organism evidence="2">
    <name type="scientific">marine metagenome</name>
    <dbReference type="NCBI Taxonomy" id="408172"/>
    <lineage>
        <taxon>unclassified sequences</taxon>
        <taxon>metagenomes</taxon>
        <taxon>ecological metagenomes</taxon>
    </lineage>
</organism>
<gene>
    <name evidence="2" type="ORF">METZ01_LOCUS1675</name>
</gene>
<evidence type="ECO:0000313" key="2">
    <source>
        <dbReference type="EMBL" id="SUZ48821.1"/>
    </source>
</evidence>
<proteinExistence type="predicted"/>
<feature type="non-terminal residue" evidence="2">
    <location>
        <position position="1"/>
    </location>
</feature>
<keyword evidence="1" id="KW-1133">Transmembrane helix</keyword>
<dbReference type="AlphaFoldDB" id="A0A381N2L4"/>
<keyword evidence="1" id="KW-0812">Transmembrane</keyword>
<feature type="transmembrane region" description="Helical" evidence="1">
    <location>
        <begin position="20"/>
        <end position="40"/>
    </location>
</feature>
<protein>
    <submittedName>
        <fullName evidence="2">Uncharacterized protein</fullName>
    </submittedName>
</protein>
<accession>A0A381N2L4</accession>
<evidence type="ECO:0000256" key="1">
    <source>
        <dbReference type="SAM" id="Phobius"/>
    </source>
</evidence>
<name>A0A381N2L4_9ZZZZ</name>
<dbReference type="EMBL" id="UINC01000088">
    <property type="protein sequence ID" value="SUZ48821.1"/>
    <property type="molecule type" value="Genomic_DNA"/>
</dbReference>
<reference evidence="2" key="1">
    <citation type="submission" date="2018-05" db="EMBL/GenBank/DDBJ databases">
        <authorList>
            <person name="Lanie J.A."/>
            <person name="Ng W.-L."/>
            <person name="Kazmierczak K.M."/>
            <person name="Andrzejewski T.M."/>
            <person name="Davidsen T.M."/>
            <person name="Wayne K.J."/>
            <person name="Tettelin H."/>
            <person name="Glass J.I."/>
            <person name="Rusch D."/>
            <person name="Podicherti R."/>
            <person name="Tsui H.-C.T."/>
            <person name="Winkler M.E."/>
        </authorList>
    </citation>
    <scope>NUCLEOTIDE SEQUENCE</scope>
</reference>